<gene>
    <name evidence="1" type="ORF">GCM10007416_07680</name>
</gene>
<reference evidence="2" key="1">
    <citation type="journal article" date="2019" name="Int. J. Syst. Evol. Microbiol.">
        <title>The Global Catalogue of Microorganisms (GCM) 10K type strain sequencing project: providing services to taxonomists for standard genome sequencing and annotation.</title>
        <authorList>
            <consortium name="The Broad Institute Genomics Platform"/>
            <consortium name="The Broad Institute Genome Sequencing Center for Infectious Disease"/>
            <person name="Wu L."/>
            <person name="Ma J."/>
        </authorList>
    </citation>
    <scope>NUCLEOTIDE SEQUENCE [LARGE SCALE GENOMIC DNA]</scope>
    <source>
        <strain evidence="2">CGMCC 1.12404</strain>
    </source>
</reference>
<name>A0ABQ1G4H8_9BACL</name>
<dbReference type="InterPro" id="IPR036661">
    <property type="entry name" value="Luciferase-like_sf"/>
</dbReference>
<sequence>MIGDPDTVKEGLQRLLDETQADEFMIHAAIFDHQARLRSFELVSEIFQGNR</sequence>
<protein>
    <recommendedName>
        <fullName evidence="3">Luciferase family oxidoreductase, group 1</fullName>
    </recommendedName>
</protein>
<evidence type="ECO:0000313" key="2">
    <source>
        <dbReference type="Proteomes" id="UP000617979"/>
    </source>
</evidence>
<dbReference type="SUPFAM" id="SSF51679">
    <property type="entry name" value="Bacterial luciferase-like"/>
    <property type="match status" value="1"/>
</dbReference>
<dbReference type="Proteomes" id="UP000617979">
    <property type="component" value="Unassembled WGS sequence"/>
</dbReference>
<accession>A0ABQ1G4H8</accession>
<dbReference type="Gene3D" id="3.20.20.30">
    <property type="entry name" value="Luciferase-like domain"/>
    <property type="match status" value="1"/>
</dbReference>
<evidence type="ECO:0000313" key="1">
    <source>
        <dbReference type="EMBL" id="GGA37233.1"/>
    </source>
</evidence>
<evidence type="ECO:0008006" key="3">
    <source>
        <dbReference type="Google" id="ProtNLM"/>
    </source>
</evidence>
<comment type="caution">
    <text evidence="1">The sequence shown here is derived from an EMBL/GenBank/DDBJ whole genome shotgun (WGS) entry which is preliminary data.</text>
</comment>
<keyword evidence="2" id="KW-1185">Reference proteome</keyword>
<dbReference type="EMBL" id="BMEX01000002">
    <property type="protein sequence ID" value="GGA37233.1"/>
    <property type="molecule type" value="Genomic_DNA"/>
</dbReference>
<organism evidence="1 2">
    <name type="scientific">Kroppenstedtia guangzhouensis</name>
    <dbReference type="NCBI Taxonomy" id="1274356"/>
    <lineage>
        <taxon>Bacteria</taxon>
        <taxon>Bacillati</taxon>
        <taxon>Bacillota</taxon>
        <taxon>Bacilli</taxon>
        <taxon>Bacillales</taxon>
        <taxon>Thermoactinomycetaceae</taxon>
        <taxon>Kroppenstedtia</taxon>
    </lineage>
</organism>
<proteinExistence type="predicted"/>